<dbReference type="Proteomes" id="UP000326950">
    <property type="component" value="Unassembled WGS sequence"/>
</dbReference>
<dbReference type="GO" id="GO:0000294">
    <property type="term" value="P:nuclear-transcribed mRNA catabolic process, RNase MRP-dependent"/>
    <property type="evidence" value="ECO:0007669"/>
    <property type="project" value="TreeGrafter"/>
</dbReference>
<dbReference type="CDD" id="cd22573">
    <property type="entry name" value="RMP1_RBD"/>
    <property type="match status" value="1"/>
</dbReference>
<dbReference type="AlphaFoldDB" id="A0A5N6UCE1"/>
<accession>A0A5N6UCE1</accession>
<dbReference type="PANTHER" id="PTHR37792:SF1">
    <property type="entry name" value="RIBONUCLEASE MRP PROTEIN SUBUNIT RMP1"/>
    <property type="match status" value="1"/>
</dbReference>
<dbReference type="OrthoDB" id="5414547at2759"/>
<proteinExistence type="predicted"/>
<protein>
    <recommendedName>
        <fullName evidence="1">RNase MRP protein 1 RNA binding domain-containing protein</fullName>
    </recommendedName>
</protein>
<sequence>MEAEKIYAVHSMLKLVYHRNKNQHKKAKWWKWLSVLKRTTWNLARSLDRIQSPRGAAESPDLHIQCLANHVLPRCYLAFSTVVADGQFSTLGAVLLGTLACLAKSTGINKEMKFAAQTEARRATSSHSRVDGPEDIGEVLSRDHALSGLGEFLEKPCSKLEEFPKSTPKKTNKITDFTVKQIKNKKRKKKKDAIDDLFDNLL</sequence>
<evidence type="ECO:0000313" key="3">
    <source>
        <dbReference type="Proteomes" id="UP000326950"/>
    </source>
</evidence>
<dbReference type="InterPro" id="IPR047205">
    <property type="entry name" value="RMP1"/>
</dbReference>
<keyword evidence="3" id="KW-1185">Reference proteome</keyword>
<dbReference type="InterPro" id="IPR047204">
    <property type="entry name" value="RMP1_RBD"/>
</dbReference>
<organism evidence="2 3">
    <name type="scientific">Aspergillus tamarii</name>
    <dbReference type="NCBI Taxonomy" id="41984"/>
    <lineage>
        <taxon>Eukaryota</taxon>
        <taxon>Fungi</taxon>
        <taxon>Dikarya</taxon>
        <taxon>Ascomycota</taxon>
        <taxon>Pezizomycotina</taxon>
        <taxon>Eurotiomycetes</taxon>
        <taxon>Eurotiomycetidae</taxon>
        <taxon>Eurotiales</taxon>
        <taxon>Aspergillaceae</taxon>
        <taxon>Aspergillus</taxon>
        <taxon>Aspergillus subgen. Circumdati</taxon>
    </lineage>
</organism>
<evidence type="ECO:0000313" key="2">
    <source>
        <dbReference type="EMBL" id="KAE8156237.1"/>
    </source>
</evidence>
<dbReference type="GO" id="GO:0000466">
    <property type="term" value="P:maturation of 5.8S rRNA from tricistronic rRNA transcript (SSU-rRNA, 5.8S rRNA, LSU-rRNA)"/>
    <property type="evidence" value="ECO:0007669"/>
    <property type="project" value="TreeGrafter"/>
</dbReference>
<dbReference type="GO" id="GO:0042134">
    <property type="term" value="F:rRNA primary transcript binding"/>
    <property type="evidence" value="ECO:0007669"/>
    <property type="project" value="InterPro"/>
</dbReference>
<name>A0A5N6UCE1_ASPTM</name>
<dbReference type="Pfam" id="PF20945">
    <property type="entry name" value="RMP1"/>
    <property type="match status" value="1"/>
</dbReference>
<reference evidence="2 3" key="1">
    <citation type="submission" date="2019-04" db="EMBL/GenBank/DDBJ databases">
        <title>Friends and foes A comparative genomics study of 23 Aspergillus species from section Flavi.</title>
        <authorList>
            <consortium name="DOE Joint Genome Institute"/>
            <person name="Kjaerbolling I."/>
            <person name="Vesth T."/>
            <person name="Frisvad J.C."/>
            <person name="Nybo J.L."/>
            <person name="Theobald S."/>
            <person name="Kildgaard S."/>
            <person name="Isbrandt T."/>
            <person name="Kuo A."/>
            <person name="Sato A."/>
            <person name="Lyhne E.K."/>
            <person name="Kogle M.E."/>
            <person name="Wiebenga A."/>
            <person name="Kun R.S."/>
            <person name="Lubbers R.J."/>
            <person name="Makela M.R."/>
            <person name="Barry K."/>
            <person name="Chovatia M."/>
            <person name="Clum A."/>
            <person name="Daum C."/>
            <person name="Haridas S."/>
            <person name="He G."/>
            <person name="LaButti K."/>
            <person name="Lipzen A."/>
            <person name="Mondo S."/>
            <person name="Riley R."/>
            <person name="Salamov A."/>
            <person name="Simmons B.A."/>
            <person name="Magnuson J.K."/>
            <person name="Henrissat B."/>
            <person name="Mortensen U.H."/>
            <person name="Larsen T.O."/>
            <person name="Devries R.P."/>
            <person name="Grigoriev I.V."/>
            <person name="Machida M."/>
            <person name="Baker S.E."/>
            <person name="Andersen M.R."/>
        </authorList>
    </citation>
    <scope>NUCLEOTIDE SEQUENCE [LARGE SCALE GENOMIC DNA]</scope>
    <source>
        <strain evidence="2 3">CBS 117626</strain>
    </source>
</reference>
<gene>
    <name evidence="2" type="ORF">BDV40DRAFT_293691</name>
</gene>
<feature type="domain" description="RNase MRP protein 1 RNA binding" evidence="1">
    <location>
        <begin position="12"/>
        <end position="100"/>
    </location>
</feature>
<evidence type="ECO:0000259" key="1">
    <source>
        <dbReference type="Pfam" id="PF20945"/>
    </source>
</evidence>
<dbReference type="EMBL" id="ML738771">
    <property type="protein sequence ID" value="KAE8156237.1"/>
    <property type="molecule type" value="Genomic_DNA"/>
</dbReference>
<dbReference type="PANTHER" id="PTHR37792">
    <property type="entry name" value="RIBONUCLEASE MRP PROTEIN SUBUNIT RMP1"/>
    <property type="match status" value="1"/>
</dbReference>
<dbReference type="GO" id="GO:0000172">
    <property type="term" value="C:ribonuclease MRP complex"/>
    <property type="evidence" value="ECO:0007669"/>
    <property type="project" value="InterPro"/>
</dbReference>